<reference evidence="3" key="1">
    <citation type="submission" date="2022-11" db="UniProtKB">
        <authorList>
            <consortium name="WormBaseParasite"/>
        </authorList>
    </citation>
    <scope>IDENTIFICATION</scope>
</reference>
<accession>A0A914DD54</accession>
<feature type="compositionally biased region" description="Basic and acidic residues" evidence="1">
    <location>
        <begin position="36"/>
        <end position="78"/>
    </location>
</feature>
<dbReference type="AlphaFoldDB" id="A0A914DD54"/>
<organism evidence="2 3">
    <name type="scientific">Acrobeloides nanus</name>
    <dbReference type="NCBI Taxonomy" id="290746"/>
    <lineage>
        <taxon>Eukaryota</taxon>
        <taxon>Metazoa</taxon>
        <taxon>Ecdysozoa</taxon>
        <taxon>Nematoda</taxon>
        <taxon>Chromadorea</taxon>
        <taxon>Rhabditida</taxon>
        <taxon>Tylenchina</taxon>
        <taxon>Cephalobomorpha</taxon>
        <taxon>Cephaloboidea</taxon>
        <taxon>Cephalobidae</taxon>
        <taxon>Acrobeloides</taxon>
    </lineage>
</organism>
<proteinExistence type="predicted"/>
<keyword evidence="2" id="KW-1185">Reference proteome</keyword>
<sequence>MASIDWNFVCNGVTTIATLSMCALPAPNILIPRNSTENKTEKPTEKTDNSTEKNTEKPTEKQTDKSEKKAEKLTDHNN</sequence>
<dbReference type="Proteomes" id="UP000887540">
    <property type="component" value="Unplaced"/>
</dbReference>
<protein>
    <submittedName>
        <fullName evidence="3">Secreted protein</fullName>
    </submittedName>
</protein>
<evidence type="ECO:0000256" key="1">
    <source>
        <dbReference type="SAM" id="MobiDB-lite"/>
    </source>
</evidence>
<evidence type="ECO:0000313" key="3">
    <source>
        <dbReference type="WBParaSite" id="ACRNAN_scaffold22242.g8472.t1"/>
    </source>
</evidence>
<name>A0A914DD54_9BILA</name>
<dbReference type="WBParaSite" id="ACRNAN_scaffold22242.g8472.t1">
    <property type="protein sequence ID" value="ACRNAN_scaffold22242.g8472.t1"/>
    <property type="gene ID" value="ACRNAN_scaffold22242.g8472"/>
</dbReference>
<evidence type="ECO:0000313" key="2">
    <source>
        <dbReference type="Proteomes" id="UP000887540"/>
    </source>
</evidence>
<feature type="region of interest" description="Disordered" evidence="1">
    <location>
        <begin position="28"/>
        <end position="78"/>
    </location>
</feature>